<keyword evidence="1" id="KW-0732">Signal</keyword>
<reference evidence="2" key="1">
    <citation type="journal article" date="2014" name="Int. J. Syst. Evol. Microbiol.">
        <title>Complete genome sequence of Corynebacterium casei LMG S-19264T (=DSM 44701T), isolated from a smear-ripened cheese.</title>
        <authorList>
            <consortium name="US DOE Joint Genome Institute (JGI-PGF)"/>
            <person name="Walter F."/>
            <person name="Albersmeier A."/>
            <person name="Kalinowski J."/>
            <person name="Ruckert C."/>
        </authorList>
    </citation>
    <scope>NUCLEOTIDE SEQUENCE</scope>
    <source>
        <strain evidence="2">CGMCC 1.15034</strain>
    </source>
</reference>
<dbReference type="EMBL" id="BMHC01000034">
    <property type="protein sequence ID" value="GGI33771.1"/>
    <property type="molecule type" value="Genomic_DNA"/>
</dbReference>
<evidence type="ECO:0008006" key="4">
    <source>
        <dbReference type="Google" id="ProtNLM"/>
    </source>
</evidence>
<name>A0AA88BAY2_9BRAD</name>
<dbReference type="Proteomes" id="UP000625079">
    <property type="component" value="Unassembled WGS sequence"/>
</dbReference>
<feature type="chain" id="PRO_5041683069" description="Porin" evidence="1">
    <location>
        <begin position="20"/>
        <end position="114"/>
    </location>
</feature>
<comment type="caution">
    <text evidence="2">The sequence shown here is derived from an EMBL/GenBank/DDBJ whole genome shotgun (WGS) entry which is preliminary data.</text>
</comment>
<evidence type="ECO:0000313" key="2">
    <source>
        <dbReference type="EMBL" id="GGI33771.1"/>
    </source>
</evidence>
<dbReference type="AlphaFoldDB" id="A0AA88BAY2"/>
<evidence type="ECO:0000313" key="3">
    <source>
        <dbReference type="Proteomes" id="UP000625079"/>
    </source>
</evidence>
<evidence type="ECO:0000256" key="1">
    <source>
        <dbReference type="SAM" id="SignalP"/>
    </source>
</evidence>
<protein>
    <recommendedName>
        <fullName evidence="4">Porin</fullName>
    </recommendedName>
</protein>
<accession>A0AA88BAY2</accession>
<gene>
    <name evidence="2" type="ORF">GCM10010987_76040</name>
</gene>
<reference evidence="2" key="2">
    <citation type="submission" date="2022-12" db="EMBL/GenBank/DDBJ databases">
        <authorList>
            <person name="Sun Q."/>
            <person name="Zhou Y."/>
        </authorList>
    </citation>
    <scope>NUCLEOTIDE SEQUENCE</scope>
    <source>
        <strain evidence="2">CGMCC 1.15034</strain>
    </source>
</reference>
<feature type="signal peptide" evidence="1">
    <location>
        <begin position="1"/>
        <end position="19"/>
    </location>
</feature>
<proteinExistence type="predicted"/>
<sequence>MLGSRTARMRLFIPRLASAAAILSFGGASIYSQQANGDPLDLAPRWAAGGWTNSAGSLPLVPPLRCGFALTLRNRLGVRSGRLTHLNSRIRVVLKQPLYRSPFLSNNLRKQVPN</sequence>
<organism evidence="2 3">
    <name type="scientific">Bradyrhizobium guangdongense</name>
    <dbReference type="NCBI Taxonomy" id="1325090"/>
    <lineage>
        <taxon>Bacteria</taxon>
        <taxon>Pseudomonadati</taxon>
        <taxon>Pseudomonadota</taxon>
        <taxon>Alphaproteobacteria</taxon>
        <taxon>Hyphomicrobiales</taxon>
        <taxon>Nitrobacteraceae</taxon>
        <taxon>Bradyrhizobium</taxon>
    </lineage>
</organism>